<sequence>MPHIMLRKTNRLKSYQKQSAIDCTKSMATTTTTTTYTGTGSHHISLWLFIITTFLLCPQISCTGKGTANFRAIEKRILDSIIGDGRYDSRIRPSGANATSGADGPALVSINIYVRSISSIDDVTMTALKRGEVVY</sequence>
<evidence type="ECO:0000313" key="2">
    <source>
        <dbReference type="Proteomes" id="UP000728032"/>
    </source>
</evidence>
<name>A0A7R9QRG3_9ACAR</name>
<reference evidence="1" key="1">
    <citation type="submission" date="2020-11" db="EMBL/GenBank/DDBJ databases">
        <authorList>
            <person name="Tran Van P."/>
        </authorList>
    </citation>
    <scope>NUCLEOTIDE SEQUENCE</scope>
</reference>
<proteinExistence type="predicted"/>
<dbReference type="AlphaFoldDB" id="A0A7R9QRG3"/>
<dbReference type="Proteomes" id="UP000728032">
    <property type="component" value="Unassembled WGS sequence"/>
</dbReference>
<evidence type="ECO:0000313" key="1">
    <source>
        <dbReference type="EMBL" id="CAD7654441.1"/>
    </source>
</evidence>
<dbReference type="EMBL" id="CAJPVJ010007983">
    <property type="protein sequence ID" value="CAG2171628.1"/>
    <property type="molecule type" value="Genomic_DNA"/>
</dbReference>
<accession>A0A7R9QRG3</accession>
<gene>
    <name evidence="1" type="ORF">ONB1V03_LOCUS11088</name>
</gene>
<dbReference type="EMBL" id="OC922808">
    <property type="protein sequence ID" value="CAD7654441.1"/>
    <property type="molecule type" value="Genomic_DNA"/>
</dbReference>
<organism evidence="1">
    <name type="scientific">Oppiella nova</name>
    <dbReference type="NCBI Taxonomy" id="334625"/>
    <lineage>
        <taxon>Eukaryota</taxon>
        <taxon>Metazoa</taxon>
        <taxon>Ecdysozoa</taxon>
        <taxon>Arthropoda</taxon>
        <taxon>Chelicerata</taxon>
        <taxon>Arachnida</taxon>
        <taxon>Acari</taxon>
        <taxon>Acariformes</taxon>
        <taxon>Sarcoptiformes</taxon>
        <taxon>Oribatida</taxon>
        <taxon>Brachypylina</taxon>
        <taxon>Oppioidea</taxon>
        <taxon>Oppiidae</taxon>
        <taxon>Oppiella</taxon>
    </lineage>
</organism>
<protein>
    <submittedName>
        <fullName evidence="1">Uncharacterized protein</fullName>
    </submittedName>
</protein>
<dbReference type="OrthoDB" id="6512233at2759"/>
<keyword evidence="2" id="KW-1185">Reference proteome</keyword>